<organism evidence="2 3">
    <name type="scientific">Pseudomonas piscis</name>
    <dbReference type="NCBI Taxonomy" id="2614538"/>
    <lineage>
        <taxon>Bacteria</taxon>
        <taxon>Pseudomonadati</taxon>
        <taxon>Pseudomonadota</taxon>
        <taxon>Gammaproteobacteria</taxon>
        <taxon>Pseudomonadales</taxon>
        <taxon>Pseudomonadaceae</taxon>
        <taxon>Pseudomonas</taxon>
    </lineage>
</organism>
<gene>
    <name evidence="2" type="primary">yhjQ</name>
    <name evidence="2" type="ORF">GDH07_11665</name>
</gene>
<dbReference type="RefSeq" id="WP_152897621.1">
    <property type="nucleotide sequence ID" value="NZ_WHUV01000002.1"/>
</dbReference>
<dbReference type="CDD" id="cd02042">
    <property type="entry name" value="ParAB_family"/>
    <property type="match status" value="1"/>
</dbReference>
<dbReference type="InterPro" id="IPR017746">
    <property type="entry name" value="Cellulose_synthase_operon_BcsQ"/>
</dbReference>
<dbReference type="Proteomes" id="UP000486534">
    <property type="component" value="Unassembled WGS sequence"/>
</dbReference>
<evidence type="ECO:0000259" key="1">
    <source>
        <dbReference type="SMART" id="SM00382"/>
    </source>
</evidence>
<dbReference type="PANTHER" id="PTHR13696:SF52">
    <property type="entry name" value="PARA FAMILY PROTEIN CT_582"/>
    <property type="match status" value="1"/>
</dbReference>
<evidence type="ECO:0000313" key="2">
    <source>
        <dbReference type="EMBL" id="MQA53970.1"/>
    </source>
</evidence>
<dbReference type="Pfam" id="PF10945">
    <property type="entry name" value="CBP_BcsR"/>
    <property type="match status" value="1"/>
</dbReference>
<dbReference type="NCBIfam" id="TIGR03371">
    <property type="entry name" value="cellulose_yhjQ"/>
    <property type="match status" value="1"/>
</dbReference>
<dbReference type="InterPro" id="IPR003593">
    <property type="entry name" value="AAA+_ATPase"/>
</dbReference>
<dbReference type="EMBL" id="WHUV01000002">
    <property type="protein sequence ID" value="MQA53970.1"/>
    <property type="molecule type" value="Genomic_DNA"/>
</dbReference>
<dbReference type="SMART" id="SM00382">
    <property type="entry name" value="AAA"/>
    <property type="match status" value="1"/>
</dbReference>
<feature type="domain" description="AAA+ ATPase" evidence="1">
    <location>
        <begin position="95"/>
        <end position="319"/>
    </location>
</feature>
<proteinExistence type="predicted"/>
<dbReference type="PANTHER" id="PTHR13696">
    <property type="entry name" value="P-LOOP CONTAINING NUCLEOSIDE TRIPHOSPHATE HYDROLASE"/>
    <property type="match status" value="1"/>
</dbReference>
<dbReference type="Gene3D" id="3.40.50.300">
    <property type="entry name" value="P-loop containing nucleotide triphosphate hydrolases"/>
    <property type="match status" value="1"/>
</dbReference>
<accession>A0A7X1U4F1</accession>
<protein>
    <submittedName>
        <fullName evidence="2">Cellulose synthase operon protein YhjQ</fullName>
    </submittedName>
</protein>
<evidence type="ECO:0000313" key="3">
    <source>
        <dbReference type="Proteomes" id="UP000486534"/>
    </source>
</evidence>
<reference evidence="2 3" key="1">
    <citation type="submission" date="2019-10" db="EMBL/GenBank/DDBJ databases">
        <title>Pseudomonas dajingensis sp. nov., isolated from the profound head ulcers of farmed Murray cod (Maccullochella peelii peelii).</title>
        <authorList>
            <person name="Liu Y."/>
        </authorList>
    </citation>
    <scope>NUCLEOTIDE SEQUENCE [LARGE SCALE GENOMIC DNA]</scope>
    <source>
        <strain evidence="2 3">MC042</strain>
    </source>
</reference>
<dbReference type="InterPro" id="IPR027417">
    <property type="entry name" value="P-loop_NTPase"/>
</dbReference>
<name>A0A7X1U4F1_9PSED</name>
<sequence length="352" mass="38147">MHRSDDIANLFSRFGASAEHYQEIEPSYEYADDRSAVLQAAPVPAFSTAIQPPRAQMAAPANALGALLAQVRQQRQHLDPLQPQPDAGPKGPSRARVVALLSGKGGVGRTTLTAGLACALERPNGRVLAIDLDPQNALALHLGLGPQQAGIVEADEGAANWQDYLRTGHARTQCLAYGNAREDQQRRLEQVLEQDSNWLARHLAQLDLKAGDTVLIDTPTGASCYLRQVLQVADALLIVTLADAASYNSLQRLDRLLASHRQGSRAPVCRYLINLLDDQRSFSLDMAEILRNQLGDQLLGTVHQDHQLGEALAYERNPLARGPSTRGCAEILQIGAALDQLLAHDTQEPISP</sequence>
<dbReference type="AlphaFoldDB" id="A0A7X1U4F1"/>
<dbReference type="InterPro" id="IPR024487">
    <property type="entry name" value="CBP_BcsR"/>
</dbReference>
<dbReference type="InterPro" id="IPR050678">
    <property type="entry name" value="DNA_Partitioning_ATPase"/>
</dbReference>
<dbReference type="SUPFAM" id="SSF52540">
    <property type="entry name" value="P-loop containing nucleoside triphosphate hydrolases"/>
    <property type="match status" value="1"/>
</dbReference>
<dbReference type="Pfam" id="PF06564">
    <property type="entry name" value="CBP_BcsQ"/>
    <property type="match status" value="1"/>
</dbReference>
<comment type="caution">
    <text evidence="2">The sequence shown here is derived from an EMBL/GenBank/DDBJ whole genome shotgun (WGS) entry which is preliminary data.</text>
</comment>